<keyword evidence="3" id="KW-0238">DNA-binding</keyword>
<evidence type="ECO:0000256" key="1">
    <source>
        <dbReference type="ARBA" id="ARBA00009437"/>
    </source>
</evidence>
<keyword evidence="4" id="KW-0804">Transcription</keyword>
<evidence type="ECO:0000256" key="3">
    <source>
        <dbReference type="ARBA" id="ARBA00023125"/>
    </source>
</evidence>
<protein>
    <submittedName>
        <fullName evidence="6">LysR family transcriptional regulator</fullName>
    </submittedName>
</protein>
<dbReference type="AlphaFoldDB" id="A0A7L5C3A9"/>
<dbReference type="InterPro" id="IPR000847">
    <property type="entry name" value="LysR_HTH_N"/>
</dbReference>
<dbReference type="Pfam" id="PF03466">
    <property type="entry name" value="LysR_substrate"/>
    <property type="match status" value="1"/>
</dbReference>
<dbReference type="InterPro" id="IPR005119">
    <property type="entry name" value="LysR_subst-bd"/>
</dbReference>
<dbReference type="GO" id="GO:0043565">
    <property type="term" value="F:sequence-specific DNA binding"/>
    <property type="evidence" value="ECO:0007669"/>
    <property type="project" value="TreeGrafter"/>
</dbReference>
<dbReference type="InterPro" id="IPR036390">
    <property type="entry name" value="WH_DNA-bd_sf"/>
</dbReference>
<dbReference type="SUPFAM" id="SSF46785">
    <property type="entry name" value="Winged helix' DNA-binding domain"/>
    <property type="match status" value="1"/>
</dbReference>
<evidence type="ECO:0000313" key="6">
    <source>
        <dbReference type="EMBL" id="QIE56734.1"/>
    </source>
</evidence>
<evidence type="ECO:0000256" key="2">
    <source>
        <dbReference type="ARBA" id="ARBA00023015"/>
    </source>
</evidence>
<dbReference type="Proteomes" id="UP000503336">
    <property type="component" value="Chromosome"/>
</dbReference>
<accession>A0A7L5C3A9</accession>
<dbReference type="GO" id="GO:0010628">
    <property type="term" value="P:positive regulation of gene expression"/>
    <property type="evidence" value="ECO:0007669"/>
    <property type="project" value="TreeGrafter"/>
</dbReference>
<proteinExistence type="inferred from homology"/>
<dbReference type="EMBL" id="CP049056">
    <property type="protein sequence ID" value="QIE56734.1"/>
    <property type="molecule type" value="Genomic_DNA"/>
</dbReference>
<comment type="similarity">
    <text evidence="1">Belongs to the LysR transcriptional regulatory family.</text>
</comment>
<dbReference type="PROSITE" id="PS50931">
    <property type="entry name" value="HTH_LYSR"/>
    <property type="match status" value="1"/>
</dbReference>
<dbReference type="GO" id="GO:0003700">
    <property type="term" value="F:DNA-binding transcription factor activity"/>
    <property type="evidence" value="ECO:0007669"/>
    <property type="project" value="InterPro"/>
</dbReference>
<dbReference type="KEGG" id="hdh:G5B40_15615"/>
<gene>
    <name evidence="6" type="ORF">G5B40_15615</name>
</gene>
<keyword evidence="7" id="KW-1185">Reference proteome</keyword>
<evidence type="ECO:0000256" key="4">
    <source>
        <dbReference type="ARBA" id="ARBA00023163"/>
    </source>
</evidence>
<reference evidence="6 7" key="1">
    <citation type="submission" date="2020-02" db="EMBL/GenBank/DDBJ databases">
        <title>complete genome sequence of Rhodobacteraceae bacterium.</title>
        <authorList>
            <person name="Park J."/>
            <person name="Kim Y.-S."/>
            <person name="Kim K.-H."/>
        </authorList>
    </citation>
    <scope>NUCLEOTIDE SEQUENCE [LARGE SCALE GENOMIC DNA]</scope>
    <source>
        <strain evidence="6 7">RR4-56</strain>
    </source>
</reference>
<dbReference type="Pfam" id="PF00126">
    <property type="entry name" value="HTH_1"/>
    <property type="match status" value="1"/>
</dbReference>
<feature type="domain" description="HTH lysR-type" evidence="5">
    <location>
        <begin position="9"/>
        <end position="66"/>
    </location>
</feature>
<dbReference type="PANTHER" id="PTHR30427">
    <property type="entry name" value="TRANSCRIPTIONAL ACTIVATOR PROTEIN LYSR"/>
    <property type="match status" value="1"/>
</dbReference>
<keyword evidence="2" id="KW-0805">Transcription regulation</keyword>
<dbReference type="SUPFAM" id="SSF53850">
    <property type="entry name" value="Periplasmic binding protein-like II"/>
    <property type="match status" value="1"/>
</dbReference>
<evidence type="ECO:0000259" key="5">
    <source>
        <dbReference type="PROSITE" id="PS50931"/>
    </source>
</evidence>
<dbReference type="InterPro" id="IPR036388">
    <property type="entry name" value="WH-like_DNA-bd_sf"/>
</dbReference>
<dbReference type="RefSeq" id="WP_165100406.1">
    <property type="nucleotide sequence ID" value="NZ_CP049056.1"/>
</dbReference>
<dbReference type="PANTHER" id="PTHR30427:SF1">
    <property type="entry name" value="TRANSCRIPTIONAL ACTIVATOR PROTEIN LYSR"/>
    <property type="match status" value="1"/>
</dbReference>
<sequence>MKIDRRNDLNLRLLEVFEAVMRCGTTISAAEDLGVSQPAVSNAVKSLEKQLGLTLFERVSRVLRPTEDAHLLLTEVEPLFALLRNIEHDIRDLRATKAGRLRIATTPPLGHAALPTILRDFIADRPGVTVRYDVRRLDTVLQSVEAGMVDVGFVLGLTALNGYEIIPLYRGEMVCVMPADHPLGRLDVVTPQDLATCSFIGLETNLGPIVRAAFDQAGASFRQKIVVRYCHTACVLANAGLGVSVVDPFTAAFSHGMNIIFRPFEPAVPITASAVIRKDGELSKVSAAFIEEARAQLSR</sequence>
<dbReference type="Gene3D" id="1.10.10.10">
    <property type="entry name" value="Winged helix-like DNA-binding domain superfamily/Winged helix DNA-binding domain"/>
    <property type="match status" value="1"/>
</dbReference>
<evidence type="ECO:0000313" key="7">
    <source>
        <dbReference type="Proteomes" id="UP000503336"/>
    </source>
</evidence>
<name>A0A7L5C3A9_9RHOB</name>
<dbReference type="Gene3D" id="3.40.190.290">
    <property type="match status" value="1"/>
</dbReference>
<organism evidence="6 7">
    <name type="scientific">Pikeienuella piscinae</name>
    <dbReference type="NCBI Taxonomy" id="2748098"/>
    <lineage>
        <taxon>Bacteria</taxon>
        <taxon>Pseudomonadati</taxon>
        <taxon>Pseudomonadota</taxon>
        <taxon>Alphaproteobacteria</taxon>
        <taxon>Rhodobacterales</taxon>
        <taxon>Paracoccaceae</taxon>
        <taxon>Pikeienuella</taxon>
    </lineage>
</organism>
<dbReference type="PRINTS" id="PR00039">
    <property type="entry name" value="HTHLYSR"/>
</dbReference>